<evidence type="ECO:0000256" key="7">
    <source>
        <dbReference type="SAM" id="Phobius"/>
    </source>
</evidence>
<gene>
    <name evidence="8" type="ORF">ACHAXA_003393</name>
</gene>
<evidence type="ECO:0000256" key="3">
    <source>
        <dbReference type="ARBA" id="ARBA00022692"/>
    </source>
</evidence>
<feature type="transmembrane region" description="Helical" evidence="7">
    <location>
        <begin position="475"/>
        <end position="493"/>
    </location>
</feature>
<organism evidence="8 9">
    <name type="scientific">Cyclostephanos tholiformis</name>
    <dbReference type="NCBI Taxonomy" id="382380"/>
    <lineage>
        <taxon>Eukaryota</taxon>
        <taxon>Sar</taxon>
        <taxon>Stramenopiles</taxon>
        <taxon>Ochrophyta</taxon>
        <taxon>Bacillariophyta</taxon>
        <taxon>Coscinodiscophyceae</taxon>
        <taxon>Thalassiosirophycidae</taxon>
        <taxon>Stephanodiscales</taxon>
        <taxon>Stephanodiscaceae</taxon>
        <taxon>Cyclostephanos</taxon>
    </lineage>
</organism>
<keyword evidence="9" id="KW-1185">Reference proteome</keyword>
<protein>
    <recommendedName>
        <fullName evidence="10">Transmembrane protein 144</fullName>
    </recommendedName>
</protein>
<evidence type="ECO:0000313" key="9">
    <source>
        <dbReference type="Proteomes" id="UP001530377"/>
    </source>
</evidence>
<keyword evidence="5 7" id="KW-0472">Membrane</keyword>
<dbReference type="AlphaFoldDB" id="A0ABD3RGF7"/>
<evidence type="ECO:0008006" key="10">
    <source>
        <dbReference type="Google" id="ProtNLM"/>
    </source>
</evidence>
<feature type="transmembrane region" description="Helical" evidence="7">
    <location>
        <begin position="119"/>
        <end position="142"/>
    </location>
</feature>
<evidence type="ECO:0000256" key="6">
    <source>
        <dbReference type="SAM" id="MobiDB-lite"/>
    </source>
</evidence>
<dbReference type="InterPro" id="IPR010651">
    <property type="entry name" value="Sugar_transport"/>
</dbReference>
<reference evidence="8 9" key="1">
    <citation type="submission" date="2024-10" db="EMBL/GenBank/DDBJ databases">
        <title>Updated reference genomes for cyclostephanoid diatoms.</title>
        <authorList>
            <person name="Roberts W.R."/>
            <person name="Alverson A.J."/>
        </authorList>
    </citation>
    <scope>NUCLEOTIDE SEQUENCE [LARGE SCALE GENOMIC DNA]</scope>
    <source>
        <strain evidence="8 9">AJA228-03</strain>
    </source>
</reference>
<dbReference type="InterPro" id="IPR012435">
    <property type="entry name" value="TMEM144"/>
</dbReference>
<sequence>KQQSRKKKRKDGRRRSGSMSGPNVIPESKCGDACGYTAAILAAICFGSFGVPVKSEIVSRLDVDPLVMQSYKSIMGFVTCWLILPMGQPLRFTSWGILSGIFWVPGGIAGIYGIRTAGLAVAVGTWSSLIVLTSFGWGVFVFEEHVRSMYGASCACMTLISGLVGMSIYSRPTRQRTNGGARDAGEVGGAVVSTKLGSDSLVADEDGVRKRMHVSSAKDGQTKETTTCAVETSIAEKTKGGGVGGIGTSKRLIAKKMAPPSMTKSIMDEVRPNGEKVTSSSHQQFPSLPLPSLEMEFLLHDDVGGGEQDDPSSRHDNDKSSWTVTIFERQITLSRRQAGLLACLFNGLWGGTSMIPLHFAAHDGYGGPSYVISFCCGSMLVTVSLWILRFLFELHRHEGSPGVAYHALPSFHLRQMWIQGGLSGTLWSMGNFFAIISVTHLGQGVGYSFVQASMLVSGLWGIFRFKEIEGRERILKWLTSAFIALTGIMWLSYEHAS</sequence>
<feature type="transmembrane region" description="Helical" evidence="7">
    <location>
        <begin position="338"/>
        <end position="359"/>
    </location>
</feature>
<comment type="similarity">
    <text evidence="2">Belongs to the TMEM144 family.</text>
</comment>
<evidence type="ECO:0000256" key="1">
    <source>
        <dbReference type="ARBA" id="ARBA00004141"/>
    </source>
</evidence>
<keyword evidence="4 7" id="KW-1133">Transmembrane helix</keyword>
<feature type="compositionally biased region" description="Basic residues" evidence="6">
    <location>
        <begin position="1"/>
        <end position="16"/>
    </location>
</feature>
<feature type="transmembrane region" description="Helical" evidence="7">
    <location>
        <begin position="371"/>
        <end position="392"/>
    </location>
</feature>
<feature type="transmembrane region" description="Helical" evidence="7">
    <location>
        <begin position="92"/>
        <end position="112"/>
    </location>
</feature>
<feature type="transmembrane region" description="Helical" evidence="7">
    <location>
        <begin position="148"/>
        <end position="169"/>
    </location>
</feature>
<dbReference type="Proteomes" id="UP001530377">
    <property type="component" value="Unassembled WGS sequence"/>
</dbReference>
<proteinExistence type="inferred from homology"/>
<evidence type="ECO:0000256" key="5">
    <source>
        <dbReference type="ARBA" id="ARBA00023136"/>
    </source>
</evidence>
<keyword evidence="3 7" id="KW-0812">Transmembrane</keyword>
<dbReference type="GO" id="GO:0016020">
    <property type="term" value="C:membrane"/>
    <property type="evidence" value="ECO:0007669"/>
    <property type="project" value="UniProtKB-SubCell"/>
</dbReference>
<dbReference type="PANTHER" id="PTHR16119:SF17">
    <property type="entry name" value="TRANSMEMBRANE PROTEIN 144"/>
    <property type="match status" value="1"/>
</dbReference>
<feature type="region of interest" description="Disordered" evidence="6">
    <location>
        <begin position="1"/>
        <end position="24"/>
    </location>
</feature>
<name>A0ABD3RGF7_9STRA</name>
<evidence type="ECO:0000256" key="4">
    <source>
        <dbReference type="ARBA" id="ARBA00022989"/>
    </source>
</evidence>
<comment type="subcellular location">
    <subcellularLocation>
        <location evidence="1">Membrane</location>
        <topology evidence="1">Multi-pass membrane protein</topology>
    </subcellularLocation>
</comment>
<dbReference type="EMBL" id="JALLPB020000295">
    <property type="protein sequence ID" value="KAL3810871.1"/>
    <property type="molecule type" value="Genomic_DNA"/>
</dbReference>
<dbReference type="Pfam" id="PF07857">
    <property type="entry name" value="TMEM144"/>
    <property type="match status" value="2"/>
</dbReference>
<comment type="caution">
    <text evidence="8">The sequence shown here is derived from an EMBL/GenBank/DDBJ whole genome shotgun (WGS) entry which is preliminary data.</text>
</comment>
<dbReference type="PANTHER" id="PTHR16119">
    <property type="entry name" value="TRANSMEMBRANE PROTEIN 144"/>
    <property type="match status" value="1"/>
</dbReference>
<accession>A0ABD3RGF7</accession>
<feature type="non-terminal residue" evidence="8">
    <location>
        <position position="1"/>
    </location>
</feature>
<evidence type="ECO:0000256" key="2">
    <source>
        <dbReference type="ARBA" id="ARBA00005731"/>
    </source>
</evidence>
<evidence type="ECO:0000313" key="8">
    <source>
        <dbReference type="EMBL" id="KAL3810871.1"/>
    </source>
</evidence>